<dbReference type="Proteomes" id="UP001529245">
    <property type="component" value="Unassembled WGS sequence"/>
</dbReference>
<dbReference type="EC" id="3.6.1.41" evidence="1"/>
<accession>A0ABT6XWA5</accession>
<evidence type="ECO:0000256" key="2">
    <source>
        <dbReference type="ARBA" id="ARBA00022723"/>
    </source>
</evidence>
<sequence length="195" mass="21479">MERGNVIHDLRQRLAKSLTPMRYQHVLGVVETAVALARRFGAPVLGAELAAWLHDLAREWPRDRLLAYVRDRGLDVPAAWLETPILLHGPVAADVARVEYGVEDADVLNAVYYHTTGRPGMCALEMVLFVADAIEPSRDYPGVEDIRSLAETDLAAAALASLESTLRYALDAGFAIDLTTVNARNELLNHVRQKA</sequence>
<evidence type="ECO:0000313" key="9">
    <source>
        <dbReference type="Proteomes" id="UP001529245"/>
    </source>
</evidence>
<name>A0ABT6XWA5_ALISE</name>
<protein>
    <recommendedName>
        <fullName evidence="1">bis(5'-nucleosyl)-tetraphosphatase (symmetrical)</fullName>
        <ecNumber evidence="1">3.6.1.41</ecNumber>
    </recommendedName>
</protein>
<evidence type="ECO:0000313" key="8">
    <source>
        <dbReference type="EMBL" id="MDI9259358.1"/>
    </source>
</evidence>
<organism evidence="8 9">
    <name type="scientific">Alicyclobacillus sendaiensis PA2</name>
    <dbReference type="NCBI Taxonomy" id="3029425"/>
    <lineage>
        <taxon>Bacteria</taxon>
        <taxon>Bacillati</taxon>
        <taxon>Bacillota</taxon>
        <taxon>Bacilli</taxon>
        <taxon>Bacillales</taxon>
        <taxon>Alicyclobacillaceae</taxon>
        <taxon>Alicyclobacillus</taxon>
    </lineage>
</organism>
<evidence type="ECO:0000256" key="5">
    <source>
        <dbReference type="ARBA" id="ARBA00023004"/>
    </source>
</evidence>
<dbReference type="PANTHER" id="PTHR35795:SF1">
    <property type="entry name" value="BIS(5'-NUCLEOSYL)-TETRAPHOSPHATASE, SYMMETRICAL"/>
    <property type="match status" value="1"/>
</dbReference>
<keyword evidence="2" id="KW-0479">Metal-binding</keyword>
<keyword evidence="5" id="KW-0408">Iron</keyword>
<feature type="domain" description="HD" evidence="7">
    <location>
        <begin position="22"/>
        <end position="135"/>
    </location>
</feature>
<comment type="caution">
    <text evidence="8">The sequence shown here is derived from an EMBL/GenBank/DDBJ whole genome shotgun (WGS) entry which is preliminary data.</text>
</comment>
<dbReference type="InterPro" id="IPR005249">
    <property type="entry name" value="YqeK"/>
</dbReference>
<comment type="catalytic activity">
    <reaction evidence="6">
        <text>P(1),P(4)-bis(5'-adenosyl) tetraphosphate + H2O = 2 ADP + 2 H(+)</text>
        <dbReference type="Rhea" id="RHEA:24252"/>
        <dbReference type="ChEBI" id="CHEBI:15377"/>
        <dbReference type="ChEBI" id="CHEBI:15378"/>
        <dbReference type="ChEBI" id="CHEBI:58141"/>
        <dbReference type="ChEBI" id="CHEBI:456216"/>
        <dbReference type="EC" id="3.6.1.41"/>
    </reaction>
</comment>
<dbReference type="InterPro" id="IPR006674">
    <property type="entry name" value="HD_domain"/>
</dbReference>
<dbReference type="NCBIfam" id="TIGR00488">
    <property type="entry name" value="bis(5'-nucleosyl)-tetraphosphatase (symmetrical) YqeK"/>
    <property type="match status" value="1"/>
</dbReference>
<evidence type="ECO:0000256" key="6">
    <source>
        <dbReference type="ARBA" id="ARBA00049417"/>
    </source>
</evidence>
<dbReference type="Gene3D" id="1.10.3210.10">
    <property type="entry name" value="Hypothetical protein af1432"/>
    <property type="match status" value="1"/>
</dbReference>
<evidence type="ECO:0000256" key="3">
    <source>
        <dbReference type="ARBA" id="ARBA00022741"/>
    </source>
</evidence>
<dbReference type="EMBL" id="JASGCB010000004">
    <property type="protein sequence ID" value="MDI9259358.1"/>
    <property type="molecule type" value="Genomic_DNA"/>
</dbReference>
<evidence type="ECO:0000256" key="1">
    <source>
        <dbReference type="ARBA" id="ARBA00012506"/>
    </source>
</evidence>
<dbReference type="RefSeq" id="WP_283202916.1">
    <property type="nucleotide sequence ID" value="NZ_JASGCB010000004.1"/>
</dbReference>
<proteinExistence type="predicted"/>
<dbReference type="Pfam" id="PF01966">
    <property type="entry name" value="HD"/>
    <property type="match status" value="1"/>
</dbReference>
<keyword evidence="9" id="KW-1185">Reference proteome</keyword>
<dbReference type="SUPFAM" id="SSF109604">
    <property type="entry name" value="HD-domain/PDEase-like"/>
    <property type="match status" value="1"/>
</dbReference>
<reference evidence="8 9" key="1">
    <citation type="submission" date="2023-04" db="EMBL/GenBank/DDBJ databases">
        <title>A. sendaiensis sub sp. chiapanensis a novel subspecie with specific adaptation in bacterial cell wall isolated from an active volcano.</title>
        <authorList>
            <person name="Alvarez Gutierrez P.E."/>
            <person name="Ortiz Cortes L.Y."/>
        </authorList>
    </citation>
    <scope>NUCLEOTIDE SEQUENCE [LARGE SCALE GENOMIC DNA]</scope>
    <source>
        <strain evidence="8 9">PA2</strain>
    </source>
</reference>
<evidence type="ECO:0000256" key="4">
    <source>
        <dbReference type="ARBA" id="ARBA00022801"/>
    </source>
</evidence>
<dbReference type="PANTHER" id="PTHR35795">
    <property type="entry name" value="SLR1885 PROTEIN"/>
    <property type="match status" value="1"/>
</dbReference>
<dbReference type="InterPro" id="IPR003607">
    <property type="entry name" value="HD/PDEase_dom"/>
</dbReference>
<keyword evidence="4 8" id="KW-0378">Hydrolase</keyword>
<evidence type="ECO:0000259" key="7">
    <source>
        <dbReference type="Pfam" id="PF01966"/>
    </source>
</evidence>
<dbReference type="CDD" id="cd00077">
    <property type="entry name" value="HDc"/>
    <property type="match status" value="1"/>
</dbReference>
<keyword evidence="3" id="KW-0547">Nucleotide-binding</keyword>
<dbReference type="GO" id="GO:0008803">
    <property type="term" value="F:bis(5'-nucleosyl)-tetraphosphatase (symmetrical) activity"/>
    <property type="evidence" value="ECO:0007669"/>
    <property type="project" value="UniProtKB-EC"/>
</dbReference>
<gene>
    <name evidence="8" type="primary">yqeK</name>
    <name evidence="8" type="ORF">QID03_04090</name>
</gene>
<dbReference type="InterPro" id="IPR051094">
    <property type="entry name" value="Diverse_Catalytic_Enzymes"/>
</dbReference>